<accession>A0A1M6AR33</accession>
<feature type="region of interest" description="Disordered" evidence="1">
    <location>
        <begin position="176"/>
        <end position="221"/>
    </location>
</feature>
<reference evidence="3 4" key="1">
    <citation type="submission" date="2016-11" db="EMBL/GenBank/DDBJ databases">
        <authorList>
            <person name="Jaros S."/>
            <person name="Januszkiewicz K."/>
            <person name="Wedrychowicz H."/>
        </authorList>
    </citation>
    <scope>NUCLEOTIDE SEQUENCE [LARGE SCALE GENOMIC DNA]</scope>
    <source>
        <strain evidence="3 4">DSM 17477</strain>
    </source>
</reference>
<dbReference type="Gene3D" id="1.20.1260.10">
    <property type="match status" value="1"/>
</dbReference>
<dbReference type="EMBL" id="FQZL01000004">
    <property type="protein sequence ID" value="SHI38926.1"/>
    <property type="molecule type" value="Genomic_DNA"/>
</dbReference>
<organism evidence="3 4">
    <name type="scientific">Dethiosulfatibacter aminovorans DSM 17477</name>
    <dbReference type="NCBI Taxonomy" id="1121476"/>
    <lineage>
        <taxon>Bacteria</taxon>
        <taxon>Bacillati</taxon>
        <taxon>Bacillota</taxon>
        <taxon>Tissierellia</taxon>
        <taxon>Dethiosulfatibacter</taxon>
    </lineage>
</organism>
<dbReference type="InterPro" id="IPR019243">
    <property type="entry name" value="DUF2202"/>
</dbReference>
<dbReference type="SUPFAM" id="SSF47240">
    <property type="entry name" value="Ferritin-like"/>
    <property type="match status" value="1"/>
</dbReference>
<dbReference type="OrthoDB" id="573482at2"/>
<dbReference type="InterPro" id="IPR009078">
    <property type="entry name" value="Ferritin-like_SF"/>
</dbReference>
<keyword evidence="2" id="KW-0732">Signal</keyword>
<dbReference type="InterPro" id="IPR012347">
    <property type="entry name" value="Ferritin-like"/>
</dbReference>
<dbReference type="Proteomes" id="UP000184052">
    <property type="component" value="Unassembled WGS sequence"/>
</dbReference>
<name>A0A1M6AR33_9FIRM</name>
<evidence type="ECO:0000256" key="2">
    <source>
        <dbReference type="SAM" id="SignalP"/>
    </source>
</evidence>
<protein>
    <submittedName>
        <fullName evidence="3">Uncharacterized protein</fullName>
    </submittedName>
</protein>
<feature type="chain" id="PRO_5013064909" evidence="2">
    <location>
        <begin position="24"/>
        <end position="221"/>
    </location>
</feature>
<evidence type="ECO:0000313" key="4">
    <source>
        <dbReference type="Proteomes" id="UP000184052"/>
    </source>
</evidence>
<proteinExistence type="predicted"/>
<dbReference type="RefSeq" id="WP_073045777.1">
    <property type="nucleotide sequence ID" value="NZ_FQZL01000004.1"/>
</dbReference>
<gene>
    <name evidence="3" type="ORF">SAMN02745751_00217</name>
</gene>
<keyword evidence="4" id="KW-1185">Reference proteome</keyword>
<evidence type="ECO:0000256" key="1">
    <source>
        <dbReference type="SAM" id="MobiDB-lite"/>
    </source>
</evidence>
<dbReference type="AlphaFoldDB" id="A0A1M6AR33"/>
<feature type="signal peptide" evidence="2">
    <location>
        <begin position="1"/>
        <end position="23"/>
    </location>
</feature>
<dbReference type="STRING" id="1121476.SAMN02745751_00217"/>
<sequence>MKKLMITLLAIVMVLGTMVSAFADGGADEVVAGESYTLEEMLEYAYQDESKALAEYDAIMEKFGVEAPFANIKRAEENHLNAVIRLYDYFGLEVPEFEFEVPALPKSLEETYSIGVQAEIDNIAMYETFLENEDIDPVVARVFTQLMKGSENHKAAFERAGECDGDCTFESMNGMGRKGAGQSAGERFGNRSYGRENGLQTGNRENKRLQMMDPENCPNIQ</sequence>
<dbReference type="CDD" id="cd01048">
    <property type="entry name" value="Ferritin_like_AB2"/>
    <property type="match status" value="1"/>
</dbReference>
<evidence type="ECO:0000313" key="3">
    <source>
        <dbReference type="EMBL" id="SHI38926.1"/>
    </source>
</evidence>